<dbReference type="InterPro" id="IPR000760">
    <property type="entry name" value="Inositol_monophosphatase-like"/>
</dbReference>
<evidence type="ECO:0000256" key="3">
    <source>
        <dbReference type="ARBA" id="ARBA00022723"/>
    </source>
</evidence>
<dbReference type="Pfam" id="PF00459">
    <property type="entry name" value="Inositol_P"/>
    <property type="match status" value="1"/>
</dbReference>
<accession>A0ABR0G658</accession>
<evidence type="ECO:0000313" key="6">
    <source>
        <dbReference type="EMBL" id="KAK4651146.1"/>
    </source>
</evidence>
<gene>
    <name evidence="6" type="ORF">QC762_611750</name>
</gene>
<dbReference type="CDD" id="cd01517">
    <property type="entry name" value="PAP_phosphatase"/>
    <property type="match status" value="1"/>
</dbReference>
<name>A0ABR0G658_9PEZI</name>
<keyword evidence="7" id="KW-1185">Reference proteome</keyword>
<dbReference type="Gene3D" id="3.30.540.10">
    <property type="entry name" value="Fructose-1,6-Bisphosphatase, subunit A, domain 1"/>
    <property type="match status" value="1"/>
</dbReference>
<dbReference type="RefSeq" id="XP_062740121.1">
    <property type="nucleotide sequence ID" value="XM_062892849.1"/>
</dbReference>
<organism evidence="6 7">
    <name type="scientific">Podospora pseudocomata</name>
    <dbReference type="NCBI Taxonomy" id="2093779"/>
    <lineage>
        <taxon>Eukaryota</taxon>
        <taxon>Fungi</taxon>
        <taxon>Dikarya</taxon>
        <taxon>Ascomycota</taxon>
        <taxon>Pezizomycotina</taxon>
        <taxon>Sordariomycetes</taxon>
        <taxon>Sordariomycetidae</taxon>
        <taxon>Sordariales</taxon>
        <taxon>Podosporaceae</taxon>
        <taxon>Podospora</taxon>
    </lineage>
</organism>
<evidence type="ECO:0000313" key="7">
    <source>
        <dbReference type="Proteomes" id="UP001323405"/>
    </source>
</evidence>
<proteinExistence type="inferred from homology"/>
<dbReference type="Proteomes" id="UP001323405">
    <property type="component" value="Unassembled WGS sequence"/>
</dbReference>
<dbReference type="PANTHER" id="PTHR43200">
    <property type="entry name" value="PHOSPHATASE"/>
    <property type="match status" value="1"/>
</dbReference>
<evidence type="ECO:0000256" key="1">
    <source>
        <dbReference type="ARBA" id="ARBA00001946"/>
    </source>
</evidence>
<evidence type="ECO:0000256" key="2">
    <source>
        <dbReference type="ARBA" id="ARBA00009759"/>
    </source>
</evidence>
<dbReference type="InterPro" id="IPR051090">
    <property type="entry name" value="Inositol_monoP_superfamily"/>
</dbReference>
<dbReference type="GeneID" id="87912756"/>
<dbReference type="EMBL" id="JAFFHA010000008">
    <property type="protein sequence ID" value="KAK4651146.1"/>
    <property type="molecule type" value="Genomic_DNA"/>
</dbReference>
<keyword evidence="4" id="KW-0378">Hydrolase</keyword>
<reference evidence="6 7" key="1">
    <citation type="journal article" date="2023" name="bioRxiv">
        <title>High-quality genome assemblies of four members of thePodospora anserinaspecies complex.</title>
        <authorList>
            <person name="Ament-Velasquez S.L."/>
            <person name="Vogan A.A."/>
            <person name="Wallerman O."/>
            <person name="Hartmann F."/>
            <person name="Gautier V."/>
            <person name="Silar P."/>
            <person name="Giraud T."/>
            <person name="Johannesson H."/>
        </authorList>
    </citation>
    <scope>NUCLEOTIDE SEQUENCE [LARGE SCALE GENOMIC DNA]</scope>
    <source>
        <strain evidence="6 7">CBS 415.72m</strain>
    </source>
</reference>
<protein>
    <recommendedName>
        <fullName evidence="8">3'(2'),5'-bisphosphate nucleotidase</fullName>
    </recommendedName>
</protein>
<comment type="caution">
    <text evidence="6">The sequence shown here is derived from an EMBL/GenBank/DDBJ whole genome shotgun (WGS) entry which is preliminary data.</text>
</comment>
<evidence type="ECO:0008006" key="8">
    <source>
        <dbReference type="Google" id="ProtNLM"/>
    </source>
</evidence>
<dbReference type="SUPFAM" id="SSF56655">
    <property type="entry name" value="Carbohydrate phosphatase"/>
    <property type="match status" value="1"/>
</dbReference>
<sequence length="425" mass="46613">MSRHGQGPSYFLMQFLVLYMGKWVGPTYKGVSCKHSPLSSHDISSLTHMLAQKMDSPLRHELNLALGLARQAALISRTVLSGFLLTHQKSEVDSVTKSDFSPVTVADFAIQALLAGTLSKAFPDDGLVGEESADELRKDPRLLQKVAAVLKVAKGWEARDENHVCDVIDLCKGEGKGRTWVFDPIDGTKTFLKGQQYAINIALLAEGEGWRGREEVMSVIACPLLDWTLGAMGGAAVINDASVDKTGKGAVIYCVKGHGVFVEPLFNKTDDEKPRRVPQHAGQVTAIEELKSVTCWQSLDSGVDTMHERVAERLGMDFPGNDLLGWVNRWVCLALGLANTTMWVYKKRERKAKIWDHAGAMLLFKEVGGKITDVDGKDIDLTQGRLLGQNFGFLAAPQRVHGLVLEAVKEAMRERENLNTVSGST</sequence>
<dbReference type="PANTHER" id="PTHR43200:SF2">
    <property type="entry name" value="3'(2'),5'-BISPHOSPHATE NUCLEOTIDASE"/>
    <property type="match status" value="1"/>
</dbReference>
<evidence type="ECO:0000256" key="4">
    <source>
        <dbReference type="ARBA" id="ARBA00022801"/>
    </source>
</evidence>
<keyword evidence="5" id="KW-0460">Magnesium</keyword>
<keyword evidence="3" id="KW-0479">Metal-binding</keyword>
<evidence type="ECO:0000256" key="5">
    <source>
        <dbReference type="ARBA" id="ARBA00022842"/>
    </source>
</evidence>
<comment type="similarity">
    <text evidence="2">Belongs to the inositol monophosphatase superfamily.</text>
</comment>
<comment type="cofactor">
    <cofactor evidence="1">
        <name>Mg(2+)</name>
        <dbReference type="ChEBI" id="CHEBI:18420"/>
    </cofactor>
</comment>
<dbReference type="Gene3D" id="3.40.190.80">
    <property type="match status" value="1"/>
</dbReference>